<dbReference type="AlphaFoldDB" id="A0A371FIU0"/>
<dbReference type="STRING" id="157652.A0A371FIU0"/>
<dbReference type="OrthoDB" id="1739576at2759"/>
<evidence type="ECO:0000313" key="2">
    <source>
        <dbReference type="Proteomes" id="UP000257109"/>
    </source>
</evidence>
<dbReference type="EMBL" id="QJKJ01008995">
    <property type="protein sequence ID" value="RDX78023.1"/>
    <property type="molecule type" value="Genomic_DNA"/>
</dbReference>
<evidence type="ECO:0000313" key="1">
    <source>
        <dbReference type="EMBL" id="RDX78023.1"/>
    </source>
</evidence>
<feature type="non-terminal residue" evidence="1">
    <location>
        <position position="1"/>
    </location>
</feature>
<protein>
    <submittedName>
        <fullName evidence="1">Uncharacterized protein</fullName>
    </submittedName>
</protein>
<organism evidence="1 2">
    <name type="scientific">Mucuna pruriens</name>
    <name type="common">Velvet bean</name>
    <name type="synonym">Dolichos pruriens</name>
    <dbReference type="NCBI Taxonomy" id="157652"/>
    <lineage>
        <taxon>Eukaryota</taxon>
        <taxon>Viridiplantae</taxon>
        <taxon>Streptophyta</taxon>
        <taxon>Embryophyta</taxon>
        <taxon>Tracheophyta</taxon>
        <taxon>Spermatophyta</taxon>
        <taxon>Magnoliopsida</taxon>
        <taxon>eudicotyledons</taxon>
        <taxon>Gunneridae</taxon>
        <taxon>Pentapetalae</taxon>
        <taxon>rosids</taxon>
        <taxon>fabids</taxon>
        <taxon>Fabales</taxon>
        <taxon>Fabaceae</taxon>
        <taxon>Papilionoideae</taxon>
        <taxon>50 kb inversion clade</taxon>
        <taxon>NPAAA clade</taxon>
        <taxon>indigoferoid/millettioid clade</taxon>
        <taxon>Phaseoleae</taxon>
        <taxon>Mucuna</taxon>
    </lineage>
</organism>
<reference evidence="1" key="1">
    <citation type="submission" date="2018-05" db="EMBL/GenBank/DDBJ databases">
        <title>Draft genome of Mucuna pruriens seed.</title>
        <authorList>
            <person name="Nnadi N.E."/>
            <person name="Vos R."/>
            <person name="Hasami M.H."/>
            <person name="Devisetty U.K."/>
            <person name="Aguiy J.C."/>
        </authorList>
    </citation>
    <scope>NUCLEOTIDE SEQUENCE [LARGE SCALE GENOMIC DNA]</scope>
    <source>
        <strain evidence="1">JCA_2017</strain>
    </source>
</reference>
<name>A0A371FIU0_MUCPR</name>
<comment type="caution">
    <text evidence="1">The sequence shown here is derived from an EMBL/GenBank/DDBJ whole genome shotgun (WGS) entry which is preliminary data.</text>
</comment>
<keyword evidence="2" id="KW-1185">Reference proteome</keyword>
<gene>
    <name evidence="1" type="ORF">CR513_41765</name>
</gene>
<sequence length="109" mass="13055">KKAQSMLNHFIMMKAKEKKKSKEQHLFLALEYHDRPLRGRQAERRILDVAKKHPRVHELFVKPLEHCTCYNIYKCIIPSYYSYCDNEDDVLEDLEGLTKNAMWWATAKE</sequence>
<proteinExistence type="predicted"/>
<dbReference type="Proteomes" id="UP000257109">
    <property type="component" value="Unassembled WGS sequence"/>
</dbReference>
<accession>A0A371FIU0</accession>